<feature type="domain" description="Aminotransferase class I/classII large" evidence="6">
    <location>
        <begin position="32"/>
        <end position="390"/>
    </location>
</feature>
<dbReference type="EMBL" id="UINC01000921">
    <property type="protein sequence ID" value="SUZ63635.1"/>
    <property type="molecule type" value="Genomic_DNA"/>
</dbReference>
<evidence type="ECO:0000256" key="5">
    <source>
        <dbReference type="ARBA" id="ARBA00022898"/>
    </source>
</evidence>
<dbReference type="InterPro" id="IPR004839">
    <property type="entry name" value="Aminotransferase_I/II_large"/>
</dbReference>
<evidence type="ECO:0000259" key="6">
    <source>
        <dbReference type="Pfam" id="PF00155"/>
    </source>
</evidence>
<dbReference type="SUPFAM" id="SSF53383">
    <property type="entry name" value="PLP-dependent transferases"/>
    <property type="match status" value="1"/>
</dbReference>
<dbReference type="InterPro" id="IPR050596">
    <property type="entry name" value="AspAT/PAT-like"/>
</dbReference>
<dbReference type="PANTHER" id="PTHR46383">
    <property type="entry name" value="ASPARTATE AMINOTRANSFERASE"/>
    <property type="match status" value="1"/>
</dbReference>
<accession>A0A381P9I7</accession>
<gene>
    <name evidence="7" type="ORF">METZ01_LOCUS16489</name>
</gene>
<dbReference type="GO" id="GO:0030170">
    <property type="term" value="F:pyridoxal phosphate binding"/>
    <property type="evidence" value="ECO:0007669"/>
    <property type="project" value="InterPro"/>
</dbReference>
<dbReference type="Gene3D" id="3.40.640.10">
    <property type="entry name" value="Type I PLP-dependent aspartate aminotransferase-like (Major domain)"/>
    <property type="match status" value="1"/>
</dbReference>
<proteinExistence type="inferred from homology"/>
<comment type="cofactor">
    <cofactor evidence="1">
        <name>pyridoxal 5'-phosphate</name>
        <dbReference type="ChEBI" id="CHEBI:597326"/>
    </cofactor>
</comment>
<dbReference type="InterPro" id="IPR015424">
    <property type="entry name" value="PyrdxlP-dep_Trfase"/>
</dbReference>
<sequence>MQFAARLESLGTESAFEVARQAAEWKAAGNEVFPFHIGDFNIPTPQRVVDAMNRAIENGKTGYCPPPGIPELREALADDVGKLRDINYAMDNVIVQPGGKPTIGKFILAVMEPGDEVLYPSPGFPIYESMIEFHGGKAVPYTYIDNGGKFLLDLDQLKSNITSKTSMLIFNNHHNPTAAESPRDELEALAEICMENDLWILSDEAYFETRYEGESESIASIPGMAERTVILYTFSKRFAMTGWRVGASIGPPDVMEIIGQLNVNDESCTNHFAQWAMIEALEGGTEMCKPITDELRVRRDVARDLLNGIKGVSVGSPSSTFYLFPKVTEVLEKKGLRNSIELQEAVLKDTGVAFCPRSYFCTPLLDEKEHYVRFAYAGIGLDDIREGMARFKAYCEA</sequence>
<dbReference type="InterPro" id="IPR015422">
    <property type="entry name" value="PyrdxlP-dep_Trfase_small"/>
</dbReference>
<evidence type="ECO:0000256" key="3">
    <source>
        <dbReference type="ARBA" id="ARBA00022576"/>
    </source>
</evidence>
<evidence type="ECO:0000256" key="1">
    <source>
        <dbReference type="ARBA" id="ARBA00001933"/>
    </source>
</evidence>
<evidence type="ECO:0000313" key="7">
    <source>
        <dbReference type="EMBL" id="SUZ63635.1"/>
    </source>
</evidence>
<comment type="similarity">
    <text evidence="2">Belongs to the class-I pyridoxal-phosphate-dependent aminotransferase family.</text>
</comment>
<protein>
    <recommendedName>
        <fullName evidence="6">Aminotransferase class I/classII large domain-containing protein</fullName>
    </recommendedName>
</protein>
<evidence type="ECO:0000256" key="2">
    <source>
        <dbReference type="ARBA" id="ARBA00007441"/>
    </source>
</evidence>
<dbReference type="Gene3D" id="3.90.1150.10">
    <property type="entry name" value="Aspartate Aminotransferase, domain 1"/>
    <property type="match status" value="1"/>
</dbReference>
<name>A0A381P9I7_9ZZZZ</name>
<dbReference type="InterPro" id="IPR015421">
    <property type="entry name" value="PyrdxlP-dep_Trfase_major"/>
</dbReference>
<keyword evidence="3" id="KW-0032">Aminotransferase</keyword>
<dbReference type="GO" id="GO:0006520">
    <property type="term" value="P:amino acid metabolic process"/>
    <property type="evidence" value="ECO:0007669"/>
    <property type="project" value="InterPro"/>
</dbReference>
<keyword evidence="5" id="KW-0663">Pyridoxal phosphate</keyword>
<keyword evidence="4" id="KW-0808">Transferase</keyword>
<dbReference type="AlphaFoldDB" id="A0A381P9I7"/>
<reference evidence="7" key="1">
    <citation type="submission" date="2018-05" db="EMBL/GenBank/DDBJ databases">
        <authorList>
            <person name="Lanie J.A."/>
            <person name="Ng W.-L."/>
            <person name="Kazmierczak K.M."/>
            <person name="Andrzejewski T.M."/>
            <person name="Davidsen T.M."/>
            <person name="Wayne K.J."/>
            <person name="Tettelin H."/>
            <person name="Glass J.I."/>
            <person name="Rusch D."/>
            <person name="Podicherti R."/>
            <person name="Tsui H.-C.T."/>
            <person name="Winkler M.E."/>
        </authorList>
    </citation>
    <scope>NUCLEOTIDE SEQUENCE</scope>
</reference>
<dbReference type="CDD" id="cd00609">
    <property type="entry name" value="AAT_like"/>
    <property type="match status" value="1"/>
</dbReference>
<evidence type="ECO:0000256" key="4">
    <source>
        <dbReference type="ARBA" id="ARBA00022679"/>
    </source>
</evidence>
<dbReference type="Pfam" id="PF00155">
    <property type="entry name" value="Aminotran_1_2"/>
    <property type="match status" value="1"/>
</dbReference>
<dbReference type="PANTHER" id="PTHR46383:SF1">
    <property type="entry name" value="ASPARTATE AMINOTRANSFERASE"/>
    <property type="match status" value="1"/>
</dbReference>
<organism evidence="7">
    <name type="scientific">marine metagenome</name>
    <dbReference type="NCBI Taxonomy" id="408172"/>
    <lineage>
        <taxon>unclassified sequences</taxon>
        <taxon>metagenomes</taxon>
        <taxon>ecological metagenomes</taxon>
    </lineage>
</organism>
<dbReference type="GO" id="GO:0008483">
    <property type="term" value="F:transaminase activity"/>
    <property type="evidence" value="ECO:0007669"/>
    <property type="project" value="UniProtKB-KW"/>
</dbReference>